<gene>
    <name evidence="1" type="ORF">GCM10023149_46600</name>
</gene>
<dbReference type="RefSeq" id="WP_345213607.1">
    <property type="nucleotide sequence ID" value="NZ_BAABFT010000018.1"/>
</dbReference>
<sequence>MYWYKNFNKYLLTPLSAVLITSGLYSCRPDVKETGSEKRFFDVSAYFKNEAVRLTKLNPAVTKSASHNNDTQTQKVHIKNWTAELDLFTISDINKPSWRDSYTIANSGDSLIIYKAKLPELKTKEILVRKHSGKVDLVMIYNHTDNLLYQSSEKLTYFPDSLYLIEKRQSVKLLGTNKYKIEGILR</sequence>
<evidence type="ECO:0000313" key="2">
    <source>
        <dbReference type="Proteomes" id="UP001500582"/>
    </source>
</evidence>
<keyword evidence="2" id="KW-1185">Reference proteome</keyword>
<name>A0ABP8HC06_9SPHI</name>
<dbReference type="PROSITE" id="PS51257">
    <property type="entry name" value="PROKAR_LIPOPROTEIN"/>
    <property type="match status" value="1"/>
</dbReference>
<dbReference type="EMBL" id="BAABFT010000018">
    <property type="protein sequence ID" value="GAA4337244.1"/>
    <property type="molecule type" value="Genomic_DNA"/>
</dbReference>
<evidence type="ECO:0008006" key="3">
    <source>
        <dbReference type="Google" id="ProtNLM"/>
    </source>
</evidence>
<dbReference type="Proteomes" id="UP001500582">
    <property type="component" value="Unassembled WGS sequence"/>
</dbReference>
<accession>A0ABP8HC06</accession>
<comment type="caution">
    <text evidence="1">The sequence shown here is derived from an EMBL/GenBank/DDBJ whole genome shotgun (WGS) entry which is preliminary data.</text>
</comment>
<proteinExistence type="predicted"/>
<protein>
    <recommendedName>
        <fullName evidence="3">Lipoprotein</fullName>
    </recommendedName>
</protein>
<organism evidence="1 2">
    <name type="scientific">Mucilaginibacter gynuensis</name>
    <dbReference type="NCBI Taxonomy" id="1302236"/>
    <lineage>
        <taxon>Bacteria</taxon>
        <taxon>Pseudomonadati</taxon>
        <taxon>Bacteroidota</taxon>
        <taxon>Sphingobacteriia</taxon>
        <taxon>Sphingobacteriales</taxon>
        <taxon>Sphingobacteriaceae</taxon>
        <taxon>Mucilaginibacter</taxon>
    </lineage>
</organism>
<evidence type="ECO:0000313" key="1">
    <source>
        <dbReference type="EMBL" id="GAA4337244.1"/>
    </source>
</evidence>
<reference evidence="2" key="1">
    <citation type="journal article" date="2019" name="Int. J. Syst. Evol. Microbiol.">
        <title>The Global Catalogue of Microorganisms (GCM) 10K type strain sequencing project: providing services to taxonomists for standard genome sequencing and annotation.</title>
        <authorList>
            <consortium name="The Broad Institute Genomics Platform"/>
            <consortium name="The Broad Institute Genome Sequencing Center for Infectious Disease"/>
            <person name="Wu L."/>
            <person name="Ma J."/>
        </authorList>
    </citation>
    <scope>NUCLEOTIDE SEQUENCE [LARGE SCALE GENOMIC DNA]</scope>
    <source>
        <strain evidence="2">JCM 17705</strain>
    </source>
</reference>